<dbReference type="GO" id="GO:0003735">
    <property type="term" value="F:structural constituent of ribosome"/>
    <property type="evidence" value="ECO:0007669"/>
    <property type="project" value="InterPro"/>
</dbReference>
<dbReference type="InterPro" id="IPR005324">
    <property type="entry name" value="Ribosomal_uS5_C"/>
</dbReference>
<dbReference type="InterPro" id="IPR020568">
    <property type="entry name" value="Ribosomal_Su5_D2-typ_SF"/>
</dbReference>
<dbReference type="Proteomes" id="UP001488838">
    <property type="component" value="Unassembled WGS sequence"/>
</dbReference>
<dbReference type="SUPFAM" id="SSF54211">
    <property type="entry name" value="Ribosomal protein S5 domain 2-like"/>
    <property type="match status" value="1"/>
</dbReference>
<dbReference type="AlphaFoldDB" id="A0AAW0JG74"/>
<dbReference type="InterPro" id="IPR014721">
    <property type="entry name" value="Ribsml_uS5_D2-typ_fold_subgr"/>
</dbReference>
<accession>A0AAW0JG74</accession>
<evidence type="ECO:0000313" key="2">
    <source>
        <dbReference type="EMBL" id="KAK7825849.1"/>
    </source>
</evidence>
<feature type="domain" description="Small ribosomal subunit protein uS5 C-terminal" evidence="1">
    <location>
        <begin position="39"/>
        <end position="87"/>
    </location>
</feature>
<dbReference type="GO" id="GO:0006412">
    <property type="term" value="P:translation"/>
    <property type="evidence" value="ECO:0007669"/>
    <property type="project" value="InterPro"/>
</dbReference>
<keyword evidence="3" id="KW-1185">Reference proteome</keyword>
<reference evidence="2 3" key="1">
    <citation type="journal article" date="2023" name="bioRxiv">
        <title>Conserved and derived expression patterns and positive selection on dental genes reveal complex evolutionary context of ever-growing rodent molars.</title>
        <authorList>
            <person name="Calamari Z.T."/>
            <person name="Song A."/>
            <person name="Cohen E."/>
            <person name="Akter M."/>
            <person name="Roy R.D."/>
            <person name="Hallikas O."/>
            <person name="Christensen M.M."/>
            <person name="Li P."/>
            <person name="Marangoni P."/>
            <person name="Jernvall J."/>
            <person name="Klein O.D."/>
        </authorList>
    </citation>
    <scope>NUCLEOTIDE SEQUENCE [LARGE SCALE GENOMIC DNA]</scope>
    <source>
        <strain evidence="2">V071</strain>
    </source>
</reference>
<protein>
    <recommendedName>
        <fullName evidence="1">Small ribosomal subunit protein uS5 C-terminal domain-containing protein</fullName>
    </recommendedName>
</protein>
<evidence type="ECO:0000313" key="3">
    <source>
        <dbReference type="Proteomes" id="UP001488838"/>
    </source>
</evidence>
<sequence length="91" mass="10175">MLVTLFIILMEKILRKQDWQTLHCCVREARPLWLCVGVPGTGIISASVPEKLLLMATINDFYISAREANTLGNFTKATFDAVSKTYSSLIP</sequence>
<dbReference type="Gene3D" id="3.30.230.10">
    <property type="match status" value="1"/>
</dbReference>
<dbReference type="Pfam" id="PF03719">
    <property type="entry name" value="Ribosomal_S5_C"/>
    <property type="match status" value="1"/>
</dbReference>
<dbReference type="GO" id="GO:0005840">
    <property type="term" value="C:ribosome"/>
    <property type="evidence" value="ECO:0007669"/>
    <property type="project" value="InterPro"/>
</dbReference>
<evidence type="ECO:0000259" key="1">
    <source>
        <dbReference type="Pfam" id="PF03719"/>
    </source>
</evidence>
<proteinExistence type="predicted"/>
<name>A0AAW0JG74_MYOGA</name>
<comment type="caution">
    <text evidence="2">The sequence shown here is derived from an EMBL/GenBank/DDBJ whole genome shotgun (WGS) entry which is preliminary data.</text>
</comment>
<gene>
    <name evidence="2" type="ORF">U0070_008605</name>
</gene>
<organism evidence="2 3">
    <name type="scientific">Myodes glareolus</name>
    <name type="common">Bank vole</name>
    <name type="synonym">Clethrionomys glareolus</name>
    <dbReference type="NCBI Taxonomy" id="447135"/>
    <lineage>
        <taxon>Eukaryota</taxon>
        <taxon>Metazoa</taxon>
        <taxon>Chordata</taxon>
        <taxon>Craniata</taxon>
        <taxon>Vertebrata</taxon>
        <taxon>Euteleostomi</taxon>
        <taxon>Mammalia</taxon>
        <taxon>Eutheria</taxon>
        <taxon>Euarchontoglires</taxon>
        <taxon>Glires</taxon>
        <taxon>Rodentia</taxon>
        <taxon>Myomorpha</taxon>
        <taxon>Muroidea</taxon>
        <taxon>Cricetidae</taxon>
        <taxon>Arvicolinae</taxon>
        <taxon>Myodes</taxon>
    </lineage>
</organism>
<dbReference type="EMBL" id="JBBHLL010000037">
    <property type="protein sequence ID" value="KAK7825849.1"/>
    <property type="molecule type" value="Genomic_DNA"/>
</dbReference>